<protein>
    <recommendedName>
        <fullName evidence="4">Secreted protein</fullName>
    </recommendedName>
</protein>
<evidence type="ECO:0008006" key="4">
    <source>
        <dbReference type="Google" id="ProtNLM"/>
    </source>
</evidence>
<proteinExistence type="predicted"/>
<name>A0A4Y2HKW0_ARAVE</name>
<dbReference type="AlphaFoldDB" id="A0A4Y2HKW0"/>
<keyword evidence="1" id="KW-0732">Signal</keyword>
<dbReference type="EMBL" id="BGPR01002002">
    <property type="protein sequence ID" value="GBM65967.1"/>
    <property type="molecule type" value="Genomic_DNA"/>
</dbReference>
<feature type="chain" id="PRO_5021321026" description="Secreted protein" evidence="1">
    <location>
        <begin position="19"/>
        <end position="123"/>
    </location>
</feature>
<evidence type="ECO:0000313" key="2">
    <source>
        <dbReference type="EMBL" id="GBM65967.1"/>
    </source>
</evidence>
<comment type="caution">
    <text evidence="2">The sequence shown here is derived from an EMBL/GenBank/DDBJ whole genome shotgun (WGS) entry which is preliminary data.</text>
</comment>
<feature type="signal peptide" evidence="1">
    <location>
        <begin position="1"/>
        <end position="18"/>
    </location>
</feature>
<evidence type="ECO:0000256" key="1">
    <source>
        <dbReference type="SAM" id="SignalP"/>
    </source>
</evidence>
<organism evidence="2 3">
    <name type="scientific">Araneus ventricosus</name>
    <name type="common">Orbweaver spider</name>
    <name type="synonym">Epeira ventricosa</name>
    <dbReference type="NCBI Taxonomy" id="182803"/>
    <lineage>
        <taxon>Eukaryota</taxon>
        <taxon>Metazoa</taxon>
        <taxon>Ecdysozoa</taxon>
        <taxon>Arthropoda</taxon>
        <taxon>Chelicerata</taxon>
        <taxon>Arachnida</taxon>
        <taxon>Araneae</taxon>
        <taxon>Araneomorphae</taxon>
        <taxon>Entelegynae</taxon>
        <taxon>Araneoidea</taxon>
        <taxon>Araneidae</taxon>
        <taxon>Araneus</taxon>
    </lineage>
</organism>
<accession>A0A4Y2HKW0</accession>
<keyword evidence="3" id="KW-1185">Reference proteome</keyword>
<dbReference type="Proteomes" id="UP000499080">
    <property type="component" value="Unassembled WGS sequence"/>
</dbReference>
<sequence>MTHDALAGSLVLWPLSVRSPVLFLCPALLERPQDVSHGVIAPTSGKRSWLSRVFGVGGSAGCRSVGDFGPTSAGNRRFNLPFPGSGPTIALRWAYRALPRGLVSDHSWGSHALRHESVSNGRF</sequence>
<evidence type="ECO:0000313" key="3">
    <source>
        <dbReference type="Proteomes" id="UP000499080"/>
    </source>
</evidence>
<gene>
    <name evidence="2" type="ORF">AVEN_152181_1</name>
</gene>
<reference evidence="2 3" key="1">
    <citation type="journal article" date="2019" name="Sci. Rep.">
        <title>Orb-weaving spider Araneus ventricosus genome elucidates the spidroin gene catalogue.</title>
        <authorList>
            <person name="Kono N."/>
            <person name="Nakamura H."/>
            <person name="Ohtoshi R."/>
            <person name="Moran D.A.P."/>
            <person name="Shinohara A."/>
            <person name="Yoshida Y."/>
            <person name="Fujiwara M."/>
            <person name="Mori M."/>
            <person name="Tomita M."/>
            <person name="Arakawa K."/>
        </authorList>
    </citation>
    <scope>NUCLEOTIDE SEQUENCE [LARGE SCALE GENOMIC DNA]</scope>
</reference>